<evidence type="ECO:0000256" key="1">
    <source>
        <dbReference type="SAM" id="MobiDB-lite"/>
    </source>
</evidence>
<feature type="compositionally biased region" description="Pro residues" evidence="1">
    <location>
        <begin position="64"/>
        <end position="74"/>
    </location>
</feature>
<dbReference type="Gramene" id="ONH89460">
    <property type="protein sequence ID" value="ONH89460"/>
    <property type="gene ID" value="PRUPE_I001400"/>
</dbReference>
<gene>
    <name evidence="2" type="ORF">PRUPE_I001400</name>
</gene>
<evidence type="ECO:0000313" key="3">
    <source>
        <dbReference type="Proteomes" id="UP000006882"/>
    </source>
</evidence>
<feature type="region of interest" description="Disordered" evidence="1">
    <location>
        <begin position="47"/>
        <end position="74"/>
    </location>
</feature>
<dbReference type="Proteomes" id="UP000006882">
    <property type="component" value="Unassembled WGS sequence"/>
</dbReference>
<keyword evidence="3" id="KW-1185">Reference proteome</keyword>
<protein>
    <submittedName>
        <fullName evidence="2">Uncharacterized protein</fullName>
    </submittedName>
</protein>
<dbReference type="AlphaFoldDB" id="A0A1R3L4X7"/>
<organism evidence="2 3">
    <name type="scientific">Prunus persica</name>
    <name type="common">Peach</name>
    <name type="synonym">Amygdalus persica</name>
    <dbReference type="NCBI Taxonomy" id="3760"/>
    <lineage>
        <taxon>Eukaryota</taxon>
        <taxon>Viridiplantae</taxon>
        <taxon>Streptophyta</taxon>
        <taxon>Embryophyta</taxon>
        <taxon>Tracheophyta</taxon>
        <taxon>Spermatophyta</taxon>
        <taxon>Magnoliopsida</taxon>
        <taxon>eudicotyledons</taxon>
        <taxon>Gunneridae</taxon>
        <taxon>Pentapetalae</taxon>
        <taxon>rosids</taxon>
        <taxon>fabids</taxon>
        <taxon>Rosales</taxon>
        <taxon>Rosaceae</taxon>
        <taxon>Amygdaloideae</taxon>
        <taxon>Amygdaleae</taxon>
        <taxon>Prunus</taxon>
    </lineage>
</organism>
<dbReference type="EMBL" id="KV887671">
    <property type="protein sequence ID" value="ONH89460.1"/>
    <property type="molecule type" value="Genomic_DNA"/>
</dbReference>
<name>A0A1R3L4X7_PRUPE</name>
<reference evidence="2 3" key="1">
    <citation type="journal article" date="2013" name="Nat. Genet.">
        <title>The high-quality draft genome of peach (Prunus persica) identifies unique patterns of genetic diversity, domestication and genome evolution.</title>
        <authorList>
            <consortium name="International Peach Genome Initiative"/>
            <person name="Verde I."/>
            <person name="Abbott A.G."/>
            <person name="Scalabrin S."/>
            <person name="Jung S."/>
            <person name="Shu S."/>
            <person name="Marroni F."/>
            <person name="Zhebentyayeva T."/>
            <person name="Dettori M.T."/>
            <person name="Grimwood J."/>
            <person name="Cattonaro F."/>
            <person name="Zuccolo A."/>
            <person name="Rossini L."/>
            <person name="Jenkins J."/>
            <person name="Vendramin E."/>
            <person name="Meisel L.A."/>
            <person name="Decroocq V."/>
            <person name="Sosinski B."/>
            <person name="Prochnik S."/>
            <person name="Mitros T."/>
            <person name="Policriti A."/>
            <person name="Cipriani G."/>
            <person name="Dondini L."/>
            <person name="Ficklin S."/>
            <person name="Goodstein D.M."/>
            <person name="Xuan P."/>
            <person name="Del Fabbro C."/>
            <person name="Aramini V."/>
            <person name="Copetti D."/>
            <person name="Gonzalez S."/>
            <person name="Horner D.S."/>
            <person name="Falchi R."/>
            <person name="Lucas S."/>
            <person name="Mica E."/>
            <person name="Maldonado J."/>
            <person name="Lazzari B."/>
            <person name="Bielenberg D."/>
            <person name="Pirona R."/>
            <person name="Miculan M."/>
            <person name="Barakat A."/>
            <person name="Testolin R."/>
            <person name="Stella A."/>
            <person name="Tartarini S."/>
            <person name="Tonutti P."/>
            <person name="Arus P."/>
            <person name="Orellana A."/>
            <person name="Wells C."/>
            <person name="Main D."/>
            <person name="Vizzotto G."/>
            <person name="Silva H."/>
            <person name="Salamini F."/>
            <person name="Schmutz J."/>
            <person name="Morgante M."/>
            <person name="Rokhsar D.S."/>
        </authorList>
    </citation>
    <scope>NUCLEOTIDE SEQUENCE [LARGE SCALE GENOMIC DNA]</scope>
    <source>
        <strain evidence="3">cv. Nemared</strain>
    </source>
</reference>
<sequence length="74" mass="8501">MRYRLVLEIGQFSSSFSFNSPPNRSSKAPEVQLTHRRDLRRVQLARTNSRRSTKETTRAIFPASAPPPKCRISL</sequence>
<accession>A0A1R3L4X7</accession>
<evidence type="ECO:0000313" key="2">
    <source>
        <dbReference type="EMBL" id="ONH89460.1"/>
    </source>
</evidence>
<proteinExistence type="predicted"/>